<gene>
    <name evidence="1" type="ORF">BJ958_000634</name>
</gene>
<keyword evidence="2" id="KW-1185">Reference proteome</keyword>
<dbReference type="RefSeq" id="WP_179725470.1">
    <property type="nucleotide sequence ID" value="NZ_BAABEF010000001.1"/>
</dbReference>
<evidence type="ECO:0000313" key="1">
    <source>
        <dbReference type="EMBL" id="NYD29088.1"/>
    </source>
</evidence>
<dbReference type="AlphaFoldDB" id="A0A852REB6"/>
<organism evidence="1 2">
    <name type="scientific">Nocardioides kongjuensis</name>
    <dbReference type="NCBI Taxonomy" id="349522"/>
    <lineage>
        <taxon>Bacteria</taxon>
        <taxon>Bacillati</taxon>
        <taxon>Actinomycetota</taxon>
        <taxon>Actinomycetes</taxon>
        <taxon>Propionibacteriales</taxon>
        <taxon>Nocardioidaceae</taxon>
        <taxon>Nocardioides</taxon>
    </lineage>
</organism>
<accession>A0A852REB6</accession>
<comment type="caution">
    <text evidence="1">The sequence shown here is derived from an EMBL/GenBank/DDBJ whole genome shotgun (WGS) entry which is preliminary data.</text>
</comment>
<dbReference type="EMBL" id="JACCBF010000001">
    <property type="protein sequence ID" value="NYD29088.1"/>
    <property type="molecule type" value="Genomic_DNA"/>
</dbReference>
<dbReference type="Proteomes" id="UP000582231">
    <property type="component" value="Unassembled WGS sequence"/>
</dbReference>
<evidence type="ECO:0000313" key="2">
    <source>
        <dbReference type="Proteomes" id="UP000582231"/>
    </source>
</evidence>
<name>A0A852REB6_9ACTN</name>
<reference evidence="1 2" key="1">
    <citation type="submission" date="2020-07" db="EMBL/GenBank/DDBJ databases">
        <title>Sequencing the genomes of 1000 actinobacteria strains.</title>
        <authorList>
            <person name="Klenk H.-P."/>
        </authorList>
    </citation>
    <scope>NUCLEOTIDE SEQUENCE [LARGE SCALE GENOMIC DNA]</scope>
    <source>
        <strain evidence="1 2">DSM 19082</strain>
    </source>
</reference>
<sequence length="87" mass="9346">MAVYLAWSPTAVPEDAQGPWTELRALADGLALVESDAGLSRVYHELKWSLPEGTALLVAPLPARPKLKGLPAGTTTWLRDRIADPGQ</sequence>
<proteinExistence type="predicted"/>
<protein>
    <submittedName>
        <fullName evidence="1">Uncharacterized protein</fullName>
    </submittedName>
</protein>